<keyword evidence="1" id="KW-0732">Signal</keyword>
<evidence type="ECO:0000256" key="1">
    <source>
        <dbReference type="SAM" id="SignalP"/>
    </source>
</evidence>
<accession>A0AAV6RSQ2</accession>
<dbReference type="AlphaFoldDB" id="A0AAV6RSQ2"/>
<feature type="signal peptide" evidence="1">
    <location>
        <begin position="1"/>
        <end position="24"/>
    </location>
</feature>
<sequence length="66" mass="7874">MSRTSSNILNLLHLFFLHLRGGGGRERERETHFHADVQERKQHPAALACVRERKRRWILRRAKINC</sequence>
<reference evidence="2 3" key="1">
    <citation type="journal article" date="2021" name="Sci. Rep.">
        <title>Chromosome anchoring in Senegalese sole (Solea senegalensis) reveals sex-associated markers and genome rearrangements in flatfish.</title>
        <authorList>
            <person name="Guerrero-Cozar I."/>
            <person name="Gomez-Garrido J."/>
            <person name="Berbel C."/>
            <person name="Martinez-Blanch J.F."/>
            <person name="Alioto T."/>
            <person name="Claros M.G."/>
            <person name="Gagnaire P.A."/>
            <person name="Manchado M."/>
        </authorList>
    </citation>
    <scope>NUCLEOTIDE SEQUENCE [LARGE SCALE GENOMIC DNA]</scope>
    <source>
        <strain evidence="2">Sse05_10M</strain>
    </source>
</reference>
<proteinExistence type="predicted"/>
<feature type="chain" id="PRO_5043888093" description="Secreted protein" evidence="1">
    <location>
        <begin position="25"/>
        <end position="66"/>
    </location>
</feature>
<comment type="caution">
    <text evidence="2">The sequence shown here is derived from an EMBL/GenBank/DDBJ whole genome shotgun (WGS) entry which is preliminary data.</text>
</comment>
<dbReference type="EMBL" id="JAGKHQ010000009">
    <property type="protein sequence ID" value="KAG7508533.1"/>
    <property type="molecule type" value="Genomic_DNA"/>
</dbReference>
<name>A0AAV6RSQ2_SOLSE</name>
<evidence type="ECO:0000313" key="2">
    <source>
        <dbReference type="EMBL" id="KAG7508533.1"/>
    </source>
</evidence>
<evidence type="ECO:0000313" key="3">
    <source>
        <dbReference type="Proteomes" id="UP000693946"/>
    </source>
</evidence>
<keyword evidence="3" id="KW-1185">Reference proteome</keyword>
<evidence type="ECO:0008006" key="4">
    <source>
        <dbReference type="Google" id="ProtNLM"/>
    </source>
</evidence>
<dbReference type="Proteomes" id="UP000693946">
    <property type="component" value="Linkage Group LG17"/>
</dbReference>
<gene>
    <name evidence="2" type="ORF">JOB18_016108</name>
</gene>
<protein>
    <recommendedName>
        <fullName evidence="4">Secreted protein</fullName>
    </recommendedName>
</protein>
<organism evidence="2 3">
    <name type="scientific">Solea senegalensis</name>
    <name type="common">Senegalese sole</name>
    <dbReference type="NCBI Taxonomy" id="28829"/>
    <lineage>
        <taxon>Eukaryota</taxon>
        <taxon>Metazoa</taxon>
        <taxon>Chordata</taxon>
        <taxon>Craniata</taxon>
        <taxon>Vertebrata</taxon>
        <taxon>Euteleostomi</taxon>
        <taxon>Actinopterygii</taxon>
        <taxon>Neopterygii</taxon>
        <taxon>Teleostei</taxon>
        <taxon>Neoteleostei</taxon>
        <taxon>Acanthomorphata</taxon>
        <taxon>Carangaria</taxon>
        <taxon>Pleuronectiformes</taxon>
        <taxon>Pleuronectoidei</taxon>
        <taxon>Soleidae</taxon>
        <taxon>Solea</taxon>
    </lineage>
</organism>